<keyword evidence="3" id="KW-1185">Reference proteome</keyword>
<dbReference type="OrthoDB" id="7068911at2"/>
<sequence>MRYLKLFSIFYLCVFMGLVACTHVDNQSHPIALSDDFEKIYDSGQPLILYSYRDEVVLSEAYADWEAYLNDFKQGTGQNYFYSKVESDEFKSIVSGSTEFTLFLKKGYPVFLYDGFIVEPQVYTAIRKMLSKEPLTNVDRAFMPEKIQ</sequence>
<dbReference type="PROSITE" id="PS51257">
    <property type="entry name" value="PROKAR_LIPOPROTEIN"/>
    <property type="match status" value="1"/>
</dbReference>
<feature type="signal peptide" evidence="1">
    <location>
        <begin position="1"/>
        <end position="20"/>
    </location>
</feature>
<gene>
    <name evidence="2" type="ORF">MORIYA_2603</name>
</gene>
<feature type="chain" id="PRO_5016246900" evidence="1">
    <location>
        <begin position="21"/>
        <end position="148"/>
    </location>
</feature>
<dbReference type="KEGG" id="mya:MORIYA_2603"/>
<dbReference type="RefSeq" id="WP_112715547.1">
    <property type="nucleotide sequence ID" value="NZ_LS483250.1"/>
</dbReference>
<organism evidence="2 3">
    <name type="scientific">Moritella yayanosii</name>
    <dbReference type="NCBI Taxonomy" id="69539"/>
    <lineage>
        <taxon>Bacteria</taxon>
        <taxon>Pseudomonadati</taxon>
        <taxon>Pseudomonadota</taxon>
        <taxon>Gammaproteobacteria</taxon>
        <taxon>Alteromonadales</taxon>
        <taxon>Moritellaceae</taxon>
        <taxon>Moritella</taxon>
    </lineage>
</organism>
<dbReference type="Proteomes" id="UP000250163">
    <property type="component" value="Chromosome MORIYA"/>
</dbReference>
<evidence type="ECO:0000313" key="3">
    <source>
        <dbReference type="Proteomes" id="UP000250163"/>
    </source>
</evidence>
<keyword evidence="1" id="KW-0732">Signal</keyword>
<dbReference type="EMBL" id="LS483250">
    <property type="protein sequence ID" value="SQD79079.1"/>
    <property type="molecule type" value="Genomic_DNA"/>
</dbReference>
<evidence type="ECO:0000256" key="1">
    <source>
        <dbReference type="SAM" id="SignalP"/>
    </source>
</evidence>
<dbReference type="AlphaFoldDB" id="A0A330LQZ6"/>
<reference evidence="3" key="1">
    <citation type="submission" date="2018-05" db="EMBL/GenBank/DDBJ databases">
        <authorList>
            <person name="Cea G.-C."/>
            <person name="William W."/>
        </authorList>
    </citation>
    <scope>NUCLEOTIDE SEQUENCE [LARGE SCALE GENOMIC DNA]</scope>
    <source>
        <strain evidence="3">DB21MT 5</strain>
    </source>
</reference>
<proteinExistence type="predicted"/>
<name>A0A330LQZ6_9GAMM</name>
<accession>A0A330LQZ6</accession>
<evidence type="ECO:0000313" key="2">
    <source>
        <dbReference type="EMBL" id="SQD79079.1"/>
    </source>
</evidence>
<protein>
    <submittedName>
        <fullName evidence="2">Uncharacterized protein</fullName>
    </submittedName>
</protein>